<evidence type="ECO:0000313" key="1">
    <source>
        <dbReference type="EMBL" id="MCQ4793496.1"/>
    </source>
</evidence>
<name>A0AAW5K128_BIFAD</name>
<reference evidence="1" key="1">
    <citation type="submission" date="2022-06" db="EMBL/GenBank/DDBJ databases">
        <title>Isolation of gut microbiota from human fecal samples.</title>
        <authorList>
            <person name="Pamer E.G."/>
            <person name="Barat B."/>
            <person name="Waligurski E."/>
            <person name="Medina S."/>
            <person name="Paddock L."/>
            <person name="Mostad J."/>
        </authorList>
    </citation>
    <scope>NUCLEOTIDE SEQUENCE</scope>
    <source>
        <strain evidence="1">SL.1.01</strain>
    </source>
</reference>
<comment type="caution">
    <text evidence="1">The sequence shown here is derived from an EMBL/GenBank/DDBJ whole genome shotgun (WGS) entry which is preliminary data.</text>
</comment>
<dbReference type="AlphaFoldDB" id="A0AAW5K128"/>
<proteinExistence type="predicted"/>
<dbReference type="RefSeq" id="WP_256134523.1">
    <property type="nucleotide sequence ID" value="NZ_JANFYM010000010.1"/>
</dbReference>
<accession>A0AAW5K128</accession>
<protein>
    <submittedName>
        <fullName evidence="1">Uncharacterized protein</fullName>
    </submittedName>
</protein>
<gene>
    <name evidence="1" type="ORF">NE692_08500</name>
</gene>
<evidence type="ECO:0000313" key="2">
    <source>
        <dbReference type="Proteomes" id="UP001206013"/>
    </source>
</evidence>
<dbReference type="EMBL" id="JANFYM010000010">
    <property type="protein sequence ID" value="MCQ4793496.1"/>
    <property type="molecule type" value="Genomic_DNA"/>
</dbReference>
<organism evidence="1 2">
    <name type="scientific">Bifidobacterium adolescentis</name>
    <dbReference type="NCBI Taxonomy" id="1680"/>
    <lineage>
        <taxon>Bacteria</taxon>
        <taxon>Bacillati</taxon>
        <taxon>Actinomycetota</taxon>
        <taxon>Actinomycetes</taxon>
        <taxon>Bifidobacteriales</taxon>
        <taxon>Bifidobacteriaceae</taxon>
        <taxon>Bifidobacterium</taxon>
    </lineage>
</organism>
<dbReference type="Proteomes" id="UP001206013">
    <property type="component" value="Unassembled WGS sequence"/>
</dbReference>
<sequence>MSVEETGVWTETYPKEPCPFCGKTVAIRISEILIVDKKYWKVRIFDDSGCPLSAMFERGLRMGSAGEVCAVLKKDWHEIVETVSNMPVCPECGRSPVCRYSTNLDRWIILCEKGHLRTDEAFVLSAMRNWNKKVGQYVCDNQNQRLGQCLTSLWNQGYANDEELPEFMRQSWREKHANWERK</sequence>